<dbReference type="SUPFAM" id="SSF50978">
    <property type="entry name" value="WD40 repeat-like"/>
    <property type="match status" value="1"/>
</dbReference>
<dbReference type="PANTHER" id="PTHR14221">
    <property type="entry name" value="WD REPEAT DOMAIN 44"/>
    <property type="match status" value="1"/>
</dbReference>
<reference evidence="4 5" key="1">
    <citation type="journal article" date="2024" name="G3 (Bethesda)">
        <title>Genome assembly of Hibiscus sabdariffa L. provides insights into metabolisms of medicinal natural products.</title>
        <authorList>
            <person name="Kim T."/>
        </authorList>
    </citation>
    <scope>NUCLEOTIDE SEQUENCE [LARGE SCALE GENOMIC DNA]</scope>
    <source>
        <strain evidence="4">TK-2024</strain>
        <tissue evidence="4">Old leaves</tissue>
    </source>
</reference>
<dbReference type="Gene3D" id="2.130.10.10">
    <property type="entry name" value="YVTN repeat-like/Quinoprotein amine dehydrogenase"/>
    <property type="match status" value="2"/>
</dbReference>
<dbReference type="PROSITE" id="PS50294">
    <property type="entry name" value="WD_REPEATS_REGION"/>
    <property type="match status" value="1"/>
</dbReference>
<dbReference type="PANTHER" id="PTHR14221:SF31">
    <property type="entry name" value="TRANSDUCIN_WD40 REPEAT-LIKE SUPERFAMILY PROTEIN"/>
    <property type="match status" value="1"/>
</dbReference>
<keyword evidence="5" id="KW-1185">Reference proteome</keyword>
<dbReference type="Proteomes" id="UP001472677">
    <property type="component" value="Unassembled WGS sequence"/>
</dbReference>
<proteinExistence type="predicted"/>
<evidence type="ECO:0000256" key="2">
    <source>
        <dbReference type="ARBA" id="ARBA00022737"/>
    </source>
</evidence>
<gene>
    <name evidence="4" type="ORF">V6N12_025338</name>
</gene>
<dbReference type="SMART" id="SM00320">
    <property type="entry name" value="WD40"/>
    <property type="match status" value="3"/>
</dbReference>
<dbReference type="InterPro" id="IPR001680">
    <property type="entry name" value="WD40_rpt"/>
</dbReference>
<evidence type="ECO:0000313" key="4">
    <source>
        <dbReference type="EMBL" id="KAK8519297.1"/>
    </source>
</evidence>
<dbReference type="InterPro" id="IPR040324">
    <property type="entry name" value="WDR44/Dgr2"/>
</dbReference>
<dbReference type="Pfam" id="PF00400">
    <property type="entry name" value="WD40"/>
    <property type="match status" value="3"/>
</dbReference>
<accession>A0ABR2CI85</accession>
<comment type="caution">
    <text evidence="4">The sequence shown here is derived from an EMBL/GenBank/DDBJ whole genome shotgun (WGS) entry which is preliminary data.</text>
</comment>
<evidence type="ECO:0000256" key="3">
    <source>
        <dbReference type="PROSITE-ProRule" id="PRU00221"/>
    </source>
</evidence>
<dbReference type="EMBL" id="JBBPBM010000051">
    <property type="protein sequence ID" value="KAK8519297.1"/>
    <property type="molecule type" value="Genomic_DNA"/>
</dbReference>
<name>A0ABR2CI85_9ROSI</name>
<keyword evidence="2" id="KW-0677">Repeat</keyword>
<keyword evidence="1 3" id="KW-0853">WD repeat</keyword>
<dbReference type="PROSITE" id="PS50082">
    <property type="entry name" value="WD_REPEATS_2"/>
    <property type="match status" value="1"/>
</dbReference>
<protein>
    <submittedName>
        <fullName evidence="4">Uncharacterized protein</fullName>
    </submittedName>
</protein>
<feature type="repeat" description="WD" evidence="3">
    <location>
        <begin position="12"/>
        <end position="53"/>
    </location>
</feature>
<dbReference type="InterPro" id="IPR036322">
    <property type="entry name" value="WD40_repeat_dom_sf"/>
</dbReference>
<dbReference type="InterPro" id="IPR015943">
    <property type="entry name" value="WD40/YVTN_repeat-like_dom_sf"/>
</dbReference>
<organism evidence="4 5">
    <name type="scientific">Hibiscus sabdariffa</name>
    <name type="common">roselle</name>
    <dbReference type="NCBI Taxonomy" id="183260"/>
    <lineage>
        <taxon>Eukaryota</taxon>
        <taxon>Viridiplantae</taxon>
        <taxon>Streptophyta</taxon>
        <taxon>Embryophyta</taxon>
        <taxon>Tracheophyta</taxon>
        <taxon>Spermatophyta</taxon>
        <taxon>Magnoliopsida</taxon>
        <taxon>eudicotyledons</taxon>
        <taxon>Gunneridae</taxon>
        <taxon>Pentapetalae</taxon>
        <taxon>rosids</taxon>
        <taxon>malvids</taxon>
        <taxon>Malvales</taxon>
        <taxon>Malvaceae</taxon>
        <taxon>Malvoideae</taxon>
        <taxon>Hibiscus</taxon>
    </lineage>
</organism>
<sequence>MEFSELYTGQEIQAHKGYIWTMKFSPDGQYLASDGEDGVVRIWRVASIDAFSKPLMAEHSLRGSMDRGKFGFSREKSVHSQVVSPDKIFWIEESPIHEFHGHASDVLDVTWSNSNFSPDEPHKVMITSQDSKLRILDGVDIVHKFKSDLLIARNLPFLHRKGLPKFRSQISASFMSTGKHIISVGEDCRVYVWNYNDMCFRASKHTKFVSSSEHFLCEDVSVAIPWLGQGSDQSHSNQYPREDQIERAPRIRDSHRFSLGTWFSIDGSFKCSATWPEENLPIWNTTFAEDELYTYDHQQLFHNGDYHTALPETWGLIIVTGSRNGTIRTIQNYGLPVTL</sequence>
<evidence type="ECO:0000313" key="5">
    <source>
        <dbReference type="Proteomes" id="UP001472677"/>
    </source>
</evidence>
<evidence type="ECO:0000256" key="1">
    <source>
        <dbReference type="ARBA" id="ARBA00022574"/>
    </source>
</evidence>